<dbReference type="Proteomes" id="UP000295500">
    <property type="component" value="Unassembled WGS sequence"/>
</dbReference>
<dbReference type="PANTHER" id="PTHR33498">
    <property type="entry name" value="TRANSPOSASE FOR INSERTION SEQUENCE ELEMENT IS1557"/>
    <property type="match status" value="1"/>
</dbReference>
<organism evidence="2 3">
    <name type="scientific">Aminicella lysinilytica</name>
    <dbReference type="NCBI Taxonomy" id="433323"/>
    <lineage>
        <taxon>Bacteria</taxon>
        <taxon>Bacillati</taxon>
        <taxon>Bacillota</taxon>
        <taxon>Clostridia</taxon>
        <taxon>Peptostreptococcales</taxon>
        <taxon>Anaerovoracaceae</taxon>
        <taxon>Aminicella</taxon>
    </lineage>
</organism>
<comment type="caution">
    <text evidence="2">The sequence shown here is derived from an EMBL/GenBank/DDBJ whole genome shotgun (WGS) entry which is preliminary data.</text>
</comment>
<reference evidence="2 3" key="1">
    <citation type="submission" date="2019-03" db="EMBL/GenBank/DDBJ databases">
        <title>Genomic Encyclopedia of Type Strains, Phase IV (KMG-IV): sequencing the most valuable type-strain genomes for metagenomic binning, comparative biology and taxonomic classification.</title>
        <authorList>
            <person name="Goeker M."/>
        </authorList>
    </citation>
    <scope>NUCLEOTIDE SEQUENCE [LARGE SCALE GENOMIC DNA]</scope>
    <source>
        <strain evidence="2 3">DSM 28287</strain>
    </source>
</reference>
<keyword evidence="3" id="KW-1185">Reference proteome</keyword>
<name>A0A4R6Q186_9FIRM</name>
<feature type="domain" description="Transposase IS204/IS1001/IS1096/IS1165 zinc-finger" evidence="1">
    <location>
        <begin position="39"/>
        <end position="83"/>
    </location>
</feature>
<sequence>MLNTNYTEKLLELKEVILLNIENTKDSKIVEFKMAQRIHKCPRCGDETSKVHDYRIQDVKDIPILGNNTILRIHKRRHVCKTCGKRFYEHIPLVPKYQRTTNRLWLYVLKCLNDTVSMKSVAESW</sequence>
<dbReference type="InterPro" id="IPR047951">
    <property type="entry name" value="Transpos_ISL3"/>
</dbReference>
<protein>
    <submittedName>
        <fullName evidence="2">Transposase IS204/IS1001/IS1096/IS1165 family protein</fullName>
    </submittedName>
</protein>
<dbReference type="Pfam" id="PF14690">
    <property type="entry name" value="Zn_ribbon_ISL3"/>
    <property type="match status" value="1"/>
</dbReference>
<evidence type="ECO:0000259" key="1">
    <source>
        <dbReference type="Pfam" id="PF14690"/>
    </source>
</evidence>
<dbReference type="PANTHER" id="PTHR33498:SF1">
    <property type="entry name" value="TRANSPOSASE FOR INSERTION SEQUENCE ELEMENT IS1557"/>
    <property type="match status" value="1"/>
</dbReference>
<evidence type="ECO:0000313" key="3">
    <source>
        <dbReference type="Proteomes" id="UP000295500"/>
    </source>
</evidence>
<dbReference type="AlphaFoldDB" id="A0A4R6Q186"/>
<dbReference type="OrthoDB" id="1696919at2"/>
<proteinExistence type="predicted"/>
<evidence type="ECO:0000313" key="2">
    <source>
        <dbReference type="EMBL" id="TDP52983.1"/>
    </source>
</evidence>
<dbReference type="RefSeq" id="WP_133528729.1">
    <property type="nucleotide sequence ID" value="NZ_SNXO01000024.1"/>
</dbReference>
<gene>
    <name evidence="2" type="ORF">EV211_1241</name>
</gene>
<accession>A0A4R6Q186</accession>
<dbReference type="EMBL" id="SNXO01000024">
    <property type="protein sequence ID" value="TDP52983.1"/>
    <property type="molecule type" value="Genomic_DNA"/>
</dbReference>
<dbReference type="InterPro" id="IPR029261">
    <property type="entry name" value="Transposase_Znf"/>
</dbReference>